<protein>
    <submittedName>
        <fullName evidence="2">Putative GTP binding protein and negative regulator of the Ran/Tc4 GTPase cycle</fullName>
    </submittedName>
</protein>
<evidence type="ECO:0000313" key="2">
    <source>
        <dbReference type="EMBL" id="KAF7343037.1"/>
    </source>
</evidence>
<evidence type="ECO:0000313" key="3">
    <source>
        <dbReference type="Proteomes" id="UP000620124"/>
    </source>
</evidence>
<comment type="caution">
    <text evidence="2">The sequence shown here is derived from an EMBL/GenBank/DDBJ whole genome shotgun (WGS) entry which is preliminary data.</text>
</comment>
<reference evidence="2" key="1">
    <citation type="submission" date="2020-05" db="EMBL/GenBank/DDBJ databases">
        <title>Mycena genomes resolve the evolution of fungal bioluminescence.</title>
        <authorList>
            <person name="Tsai I.J."/>
        </authorList>
    </citation>
    <scope>NUCLEOTIDE SEQUENCE</scope>
    <source>
        <strain evidence="2">CCC161011</strain>
    </source>
</reference>
<name>A0A8H6XL57_9AGAR</name>
<dbReference type="EMBL" id="JACAZI010000016">
    <property type="protein sequence ID" value="KAF7343037.1"/>
    <property type="molecule type" value="Genomic_DNA"/>
</dbReference>
<feature type="region of interest" description="Disordered" evidence="1">
    <location>
        <begin position="1"/>
        <end position="20"/>
    </location>
</feature>
<dbReference type="PANTHER" id="PTHR37489">
    <property type="entry name" value="DUF3500 DOMAIN-CONTAINING PROTEIN"/>
    <property type="match status" value="1"/>
</dbReference>
<evidence type="ECO:0000256" key="1">
    <source>
        <dbReference type="SAM" id="MobiDB-lite"/>
    </source>
</evidence>
<dbReference type="InterPro" id="IPR021889">
    <property type="entry name" value="DUF3500"/>
</dbReference>
<sequence>MSSSLPKNSGYTLADDPSTPRSYATVPFREIIPKEDHPKIAGISGHNALSWCQSRREIPAPAWLIDRLEAKNLERPYKGFTADGEVQEGFYNYAEDEGAPVEAMVSTANALLEMLSPELRKEVLKESVDEDEFRLWSNPELYMNPGGLRMDECTPTIQDAVHAVIRASTSPEGFNKIIGCTLTNGFLGQLVNGRAVLNEHSYNFRLFGNPHLTEPWGYTFFGHHLALSVVVQGCRMVIGPTFMGAEPDRIDDGPHAGIRLFTTEEIEALNLMRGLAPELQEKVQLSKTIGPEGLPEDRWNPFDERHLGGARQDNRVVPYEGCRVSLFTPEQKAAIMRIFTAFNMYLPAGPLAARLELIKAHLDETYFAWIGGFELSDPYYFRLHSPVTFCEFDFHCGIFFDEYLSSQMPYPHYQPPAEYWGLREGAVEAISI</sequence>
<gene>
    <name evidence="2" type="ORF">MVEN_01734000</name>
</gene>
<dbReference type="Pfam" id="PF12006">
    <property type="entry name" value="DUF3500"/>
    <property type="match status" value="1"/>
</dbReference>
<feature type="compositionally biased region" description="Polar residues" evidence="1">
    <location>
        <begin position="1"/>
        <end position="11"/>
    </location>
</feature>
<accession>A0A8H6XL57</accession>
<organism evidence="2 3">
    <name type="scientific">Mycena venus</name>
    <dbReference type="NCBI Taxonomy" id="2733690"/>
    <lineage>
        <taxon>Eukaryota</taxon>
        <taxon>Fungi</taxon>
        <taxon>Dikarya</taxon>
        <taxon>Basidiomycota</taxon>
        <taxon>Agaricomycotina</taxon>
        <taxon>Agaricomycetes</taxon>
        <taxon>Agaricomycetidae</taxon>
        <taxon>Agaricales</taxon>
        <taxon>Marasmiineae</taxon>
        <taxon>Mycenaceae</taxon>
        <taxon>Mycena</taxon>
    </lineage>
</organism>
<dbReference type="AlphaFoldDB" id="A0A8H6XL57"/>
<dbReference type="OrthoDB" id="4539697at2759"/>
<keyword evidence="3" id="KW-1185">Reference proteome</keyword>
<dbReference type="PANTHER" id="PTHR37489:SF1">
    <property type="entry name" value="DUF3500 DOMAIN-CONTAINING PROTEIN"/>
    <property type="match status" value="1"/>
</dbReference>
<dbReference type="Proteomes" id="UP000620124">
    <property type="component" value="Unassembled WGS sequence"/>
</dbReference>
<proteinExistence type="predicted"/>